<keyword evidence="8" id="KW-1185">Reference proteome</keyword>
<keyword evidence="2" id="KW-0732">Signal</keyword>
<keyword evidence="3" id="KW-0256">Endoplasmic reticulum</keyword>
<organism evidence="7 8">
    <name type="scientific">Dendrobium nobile</name>
    <name type="common">Orchid</name>
    <dbReference type="NCBI Taxonomy" id="94219"/>
    <lineage>
        <taxon>Eukaryota</taxon>
        <taxon>Viridiplantae</taxon>
        <taxon>Streptophyta</taxon>
        <taxon>Embryophyta</taxon>
        <taxon>Tracheophyta</taxon>
        <taxon>Spermatophyta</taxon>
        <taxon>Magnoliopsida</taxon>
        <taxon>Liliopsida</taxon>
        <taxon>Asparagales</taxon>
        <taxon>Orchidaceae</taxon>
        <taxon>Epidendroideae</taxon>
        <taxon>Malaxideae</taxon>
        <taxon>Dendrobiinae</taxon>
        <taxon>Dendrobium</taxon>
    </lineage>
</organism>
<dbReference type="EMBL" id="JAGYWB010000016">
    <property type="protein sequence ID" value="KAI0496588.1"/>
    <property type="molecule type" value="Genomic_DNA"/>
</dbReference>
<accession>A0A8T3AKP6</accession>
<dbReference type="GO" id="GO:0030968">
    <property type="term" value="P:endoplasmic reticulum unfolded protein response"/>
    <property type="evidence" value="ECO:0007669"/>
    <property type="project" value="InterPro"/>
</dbReference>
<evidence type="ECO:0000313" key="7">
    <source>
        <dbReference type="EMBL" id="KAI0496588.1"/>
    </source>
</evidence>
<evidence type="ECO:0000256" key="2">
    <source>
        <dbReference type="ARBA" id="ARBA00022729"/>
    </source>
</evidence>
<dbReference type="PANTHER" id="PTHR15414:SF0">
    <property type="entry name" value="ENDOPLASMIC RETICULUM LECTIN 1"/>
    <property type="match status" value="1"/>
</dbReference>
<sequence>MGEVRSYLLSSMTASRFSYIVLLIYVLSFISAEGIFASASGMTFGRSSREPKYKIVFHTASSPFHPDDEQESLVMTNKEGQSFVCFLPVVEETKALKPVAQPNSTSLIIETDQRIKQKTPDELIEGIKEKCIYRPVQEFLMGVFDPMATADFNQNQSDATVLKDPRSKDASQRYHAHVYKNGTLCDLTNQSRETEIRFVCSELSVVISSIKEISTCKYVVTIQCPMLCKHPMFHQERPMWHAIHCNEDPKYTKAATGEHDKGAQIKMIDDDSDHYAT</sequence>
<dbReference type="InterPro" id="IPR045149">
    <property type="entry name" value="OS-9-like"/>
</dbReference>
<evidence type="ECO:0000259" key="6">
    <source>
        <dbReference type="PROSITE" id="PS51914"/>
    </source>
</evidence>
<dbReference type="SUPFAM" id="SSF50911">
    <property type="entry name" value="Mannose 6-phosphate receptor domain"/>
    <property type="match status" value="1"/>
</dbReference>
<evidence type="ECO:0000256" key="3">
    <source>
        <dbReference type="ARBA" id="ARBA00022824"/>
    </source>
</evidence>
<name>A0A8T3AKP6_DENNO</name>
<dbReference type="PROSITE" id="PS51914">
    <property type="entry name" value="MRH"/>
    <property type="match status" value="1"/>
</dbReference>
<evidence type="ECO:0000256" key="4">
    <source>
        <dbReference type="ARBA" id="ARBA00023157"/>
    </source>
</evidence>
<feature type="transmembrane region" description="Helical" evidence="5">
    <location>
        <begin position="20"/>
        <end position="44"/>
    </location>
</feature>
<evidence type="ECO:0000313" key="8">
    <source>
        <dbReference type="Proteomes" id="UP000829196"/>
    </source>
</evidence>
<dbReference type="InterPro" id="IPR009011">
    <property type="entry name" value="Man6P_isomerase_rcpt-bd_dom_sf"/>
</dbReference>
<dbReference type="OrthoDB" id="448954at2759"/>
<keyword evidence="5" id="KW-0812">Transmembrane</keyword>
<evidence type="ECO:0000256" key="5">
    <source>
        <dbReference type="SAM" id="Phobius"/>
    </source>
</evidence>
<keyword evidence="5" id="KW-1133">Transmembrane helix</keyword>
<feature type="domain" description="MRH" evidence="6">
    <location>
        <begin position="73"/>
        <end position="230"/>
    </location>
</feature>
<keyword evidence="5" id="KW-0472">Membrane</keyword>
<dbReference type="PANTHER" id="PTHR15414">
    <property type="entry name" value="OS-9-RELATED"/>
    <property type="match status" value="1"/>
</dbReference>
<comment type="subcellular location">
    <subcellularLocation>
        <location evidence="1">Endoplasmic reticulum</location>
    </subcellularLocation>
</comment>
<dbReference type="GO" id="GO:0005788">
    <property type="term" value="C:endoplasmic reticulum lumen"/>
    <property type="evidence" value="ECO:0007669"/>
    <property type="project" value="TreeGrafter"/>
</dbReference>
<evidence type="ECO:0000256" key="1">
    <source>
        <dbReference type="ARBA" id="ARBA00004240"/>
    </source>
</evidence>
<reference evidence="7" key="1">
    <citation type="journal article" date="2022" name="Front. Genet.">
        <title>Chromosome-Scale Assembly of the Dendrobium nobile Genome Provides Insights Into the Molecular Mechanism of the Biosynthesis of the Medicinal Active Ingredient of Dendrobium.</title>
        <authorList>
            <person name="Xu Q."/>
            <person name="Niu S.-C."/>
            <person name="Li K.-L."/>
            <person name="Zheng P.-J."/>
            <person name="Zhang X.-J."/>
            <person name="Jia Y."/>
            <person name="Liu Y."/>
            <person name="Niu Y.-X."/>
            <person name="Yu L.-H."/>
            <person name="Chen D.-F."/>
            <person name="Zhang G.-Q."/>
        </authorList>
    </citation>
    <scope>NUCLEOTIDE SEQUENCE</scope>
    <source>
        <tissue evidence="7">Leaf</tissue>
    </source>
</reference>
<dbReference type="InterPro" id="IPR044865">
    <property type="entry name" value="MRH_dom"/>
</dbReference>
<gene>
    <name evidence="7" type="ORF">KFK09_022908</name>
</gene>
<dbReference type="GO" id="GO:0030970">
    <property type="term" value="P:retrograde protein transport, ER to cytosol"/>
    <property type="evidence" value="ECO:0007669"/>
    <property type="project" value="TreeGrafter"/>
</dbReference>
<proteinExistence type="predicted"/>
<dbReference type="AlphaFoldDB" id="A0A8T3AKP6"/>
<comment type="caution">
    <text evidence="7">The sequence shown here is derived from an EMBL/GenBank/DDBJ whole genome shotgun (WGS) entry which is preliminary data.</text>
</comment>
<dbReference type="Gene3D" id="2.70.130.10">
    <property type="entry name" value="Mannose-6-phosphate receptor binding domain"/>
    <property type="match status" value="1"/>
</dbReference>
<dbReference type="Proteomes" id="UP000829196">
    <property type="component" value="Unassembled WGS sequence"/>
</dbReference>
<protein>
    <recommendedName>
        <fullName evidence="6">MRH domain-containing protein</fullName>
    </recommendedName>
</protein>
<keyword evidence="4" id="KW-1015">Disulfide bond</keyword>